<reference evidence="8" key="1">
    <citation type="submission" date="2021-11" db="EMBL/GenBank/DDBJ databases">
        <title>Clostridia strains as spoilage organisms.</title>
        <authorList>
            <person name="Wambui J."/>
            <person name="Stevens M.J.A."/>
            <person name="Stephan R."/>
        </authorList>
    </citation>
    <scope>NUCLEOTIDE SEQUENCE</scope>
    <source>
        <strain evidence="8">CF009</strain>
    </source>
</reference>
<dbReference type="Pfam" id="PF02417">
    <property type="entry name" value="Chromate_transp"/>
    <property type="match status" value="1"/>
</dbReference>
<dbReference type="GO" id="GO:0005886">
    <property type="term" value="C:plasma membrane"/>
    <property type="evidence" value="ECO:0007669"/>
    <property type="project" value="UniProtKB-SubCell"/>
</dbReference>
<dbReference type="InterPro" id="IPR052518">
    <property type="entry name" value="CHR_Transporter"/>
</dbReference>
<dbReference type="RefSeq" id="WP_216120868.1">
    <property type="nucleotide sequence ID" value="NZ_CP086239.1"/>
</dbReference>
<accession>A0AA47I5C7</accession>
<proteinExistence type="inferred from homology"/>
<evidence type="ECO:0000256" key="6">
    <source>
        <dbReference type="ARBA" id="ARBA00023136"/>
    </source>
</evidence>
<evidence type="ECO:0000256" key="3">
    <source>
        <dbReference type="ARBA" id="ARBA00022475"/>
    </source>
</evidence>
<name>A0AA47I5C7_9CLOT</name>
<keyword evidence="6 7" id="KW-0472">Membrane</keyword>
<feature type="transmembrane region" description="Helical" evidence="7">
    <location>
        <begin position="147"/>
        <end position="163"/>
    </location>
</feature>
<dbReference type="PANTHER" id="PTHR43663:SF1">
    <property type="entry name" value="CHROMATE TRANSPORTER"/>
    <property type="match status" value="1"/>
</dbReference>
<gene>
    <name evidence="8" type="ORF">LL038_22350</name>
</gene>
<organism evidence="8 9">
    <name type="scientific">Clostridium estertheticum</name>
    <dbReference type="NCBI Taxonomy" id="238834"/>
    <lineage>
        <taxon>Bacteria</taxon>
        <taxon>Bacillati</taxon>
        <taxon>Bacillota</taxon>
        <taxon>Clostridia</taxon>
        <taxon>Eubacteriales</taxon>
        <taxon>Clostridiaceae</taxon>
        <taxon>Clostridium</taxon>
    </lineage>
</organism>
<feature type="transmembrane region" description="Helical" evidence="7">
    <location>
        <begin position="76"/>
        <end position="97"/>
    </location>
</feature>
<dbReference type="GO" id="GO:0015109">
    <property type="term" value="F:chromate transmembrane transporter activity"/>
    <property type="evidence" value="ECO:0007669"/>
    <property type="project" value="InterPro"/>
</dbReference>
<sequence>MIYLKIFWSFFQIGLFSVGGGYAAMPLIQNQVVTIHSWLSMNEFADVITISQMTPGPIAINCATFVGTRIAGVPGAIVATIGCVFPSCVIVLFLAYLYYKYKSLFIVQGVLNGLRPAVIAMIGSAGLILLILAFWNGKGISSNTENIDGISVGLFTIAIIILRKWKVNPIFIMIGSGVLGLCIYSFYHSVL</sequence>
<comment type="similarity">
    <text evidence="2">Belongs to the chromate ion transporter (CHR) (TC 2.A.51) family.</text>
</comment>
<evidence type="ECO:0000313" key="8">
    <source>
        <dbReference type="EMBL" id="WAG60247.1"/>
    </source>
</evidence>
<dbReference type="AlphaFoldDB" id="A0AA47I5C7"/>
<evidence type="ECO:0000256" key="7">
    <source>
        <dbReference type="SAM" id="Phobius"/>
    </source>
</evidence>
<protein>
    <submittedName>
        <fullName evidence="8">Chromate transporter</fullName>
    </submittedName>
</protein>
<dbReference type="PANTHER" id="PTHR43663">
    <property type="entry name" value="CHROMATE TRANSPORT PROTEIN-RELATED"/>
    <property type="match status" value="1"/>
</dbReference>
<keyword evidence="5 7" id="KW-1133">Transmembrane helix</keyword>
<evidence type="ECO:0000313" key="9">
    <source>
        <dbReference type="Proteomes" id="UP001164733"/>
    </source>
</evidence>
<evidence type="ECO:0000256" key="4">
    <source>
        <dbReference type="ARBA" id="ARBA00022692"/>
    </source>
</evidence>
<dbReference type="Proteomes" id="UP001164733">
    <property type="component" value="Chromosome"/>
</dbReference>
<feature type="transmembrane region" description="Helical" evidence="7">
    <location>
        <begin position="7"/>
        <end position="28"/>
    </location>
</feature>
<keyword evidence="3" id="KW-1003">Cell membrane</keyword>
<evidence type="ECO:0000256" key="2">
    <source>
        <dbReference type="ARBA" id="ARBA00005262"/>
    </source>
</evidence>
<feature type="transmembrane region" description="Helical" evidence="7">
    <location>
        <begin position="170"/>
        <end position="187"/>
    </location>
</feature>
<feature type="transmembrane region" description="Helical" evidence="7">
    <location>
        <begin position="117"/>
        <end position="135"/>
    </location>
</feature>
<dbReference type="EMBL" id="CP086239">
    <property type="protein sequence ID" value="WAG60247.1"/>
    <property type="molecule type" value="Genomic_DNA"/>
</dbReference>
<keyword evidence="4 7" id="KW-0812">Transmembrane</keyword>
<evidence type="ECO:0000256" key="1">
    <source>
        <dbReference type="ARBA" id="ARBA00004651"/>
    </source>
</evidence>
<dbReference type="InterPro" id="IPR003370">
    <property type="entry name" value="Chromate_transpt"/>
</dbReference>
<evidence type="ECO:0000256" key="5">
    <source>
        <dbReference type="ARBA" id="ARBA00022989"/>
    </source>
</evidence>
<comment type="subcellular location">
    <subcellularLocation>
        <location evidence="1">Cell membrane</location>
        <topology evidence="1">Multi-pass membrane protein</topology>
    </subcellularLocation>
</comment>